<evidence type="ECO:0000313" key="2">
    <source>
        <dbReference type="Proteomes" id="UP000188268"/>
    </source>
</evidence>
<comment type="caution">
    <text evidence="1">The sequence shown here is derived from an EMBL/GenBank/DDBJ whole genome shotgun (WGS) entry which is preliminary data.</text>
</comment>
<reference evidence="1 2" key="1">
    <citation type="submission" date="2013-09" db="EMBL/GenBank/DDBJ databases">
        <title>Corchorus capsularis genome sequencing.</title>
        <authorList>
            <person name="Alam M."/>
            <person name="Haque M.S."/>
            <person name="Islam M.S."/>
            <person name="Emdad E.M."/>
            <person name="Islam M.M."/>
            <person name="Ahmed B."/>
            <person name="Halim A."/>
            <person name="Hossen Q.M.M."/>
            <person name="Hossain M.Z."/>
            <person name="Ahmed R."/>
            <person name="Khan M.M."/>
            <person name="Islam R."/>
            <person name="Rashid M.M."/>
            <person name="Khan S.A."/>
            <person name="Rahman M.S."/>
            <person name="Alam M."/>
        </authorList>
    </citation>
    <scope>NUCLEOTIDE SEQUENCE [LARGE SCALE GENOMIC DNA]</scope>
    <source>
        <strain evidence="2">cv. CVL-1</strain>
        <tissue evidence="1">Whole seedling</tissue>
    </source>
</reference>
<gene>
    <name evidence="1" type="ORF">CCACVL1_26160</name>
</gene>
<dbReference type="OrthoDB" id="10490930at2759"/>
<dbReference type="AlphaFoldDB" id="A0A1R3GFS7"/>
<dbReference type="Proteomes" id="UP000188268">
    <property type="component" value="Unassembled WGS sequence"/>
</dbReference>
<evidence type="ECO:0000313" key="1">
    <source>
        <dbReference type="EMBL" id="OMO56916.1"/>
    </source>
</evidence>
<accession>A0A1R3GFS7</accession>
<organism evidence="1 2">
    <name type="scientific">Corchorus capsularis</name>
    <name type="common">Jute</name>
    <dbReference type="NCBI Taxonomy" id="210143"/>
    <lineage>
        <taxon>Eukaryota</taxon>
        <taxon>Viridiplantae</taxon>
        <taxon>Streptophyta</taxon>
        <taxon>Embryophyta</taxon>
        <taxon>Tracheophyta</taxon>
        <taxon>Spermatophyta</taxon>
        <taxon>Magnoliopsida</taxon>
        <taxon>eudicotyledons</taxon>
        <taxon>Gunneridae</taxon>
        <taxon>Pentapetalae</taxon>
        <taxon>rosids</taxon>
        <taxon>malvids</taxon>
        <taxon>Malvales</taxon>
        <taxon>Malvaceae</taxon>
        <taxon>Grewioideae</taxon>
        <taxon>Apeibeae</taxon>
        <taxon>Corchorus</taxon>
    </lineage>
</organism>
<dbReference type="Gramene" id="OMO56916">
    <property type="protein sequence ID" value="OMO56916"/>
    <property type="gene ID" value="CCACVL1_26160"/>
</dbReference>
<name>A0A1R3GFS7_COCAP</name>
<keyword evidence="2" id="KW-1185">Reference proteome</keyword>
<sequence>MGEDFEELRQLSTPRVSSCVTIVMYPWVLILGGRIDFHVGSWAEVTRLIDECEGWQNPHRLAVTALLHSE</sequence>
<proteinExistence type="predicted"/>
<dbReference type="EMBL" id="AWWV01014440">
    <property type="protein sequence ID" value="OMO56916.1"/>
    <property type="molecule type" value="Genomic_DNA"/>
</dbReference>
<protein>
    <submittedName>
        <fullName evidence="1">Uncharacterized protein</fullName>
    </submittedName>
</protein>